<protein>
    <recommendedName>
        <fullName evidence="17">Calcium uniporter protein C-terminal domain-containing protein</fullName>
    </recommendedName>
</protein>
<dbReference type="GO" id="GO:1990246">
    <property type="term" value="C:uniplex complex"/>
    <property type="evidence" value="ECO:0007669"/>
    <property type="project" value="TreeGrafter"/>
</dbReference>
<dbReference type="GO" id="GO:0015292">
    <property type="term" value="F:uniporter activity"/>
    <property type="evidence" value="ECO:0007669"/>
    <property type="project" value="TreeGrafter"/>
</dbReference>
<dbReference type="Pfam" id="PF04678">
    <property type="entry name" value="MCU"/>
    <property type="match status" value="1"/>
</dbReference>
<comment type="catalytic activity">
    <reaction evidence="14">
        <text>Ca(2+)(in) = Ca(2+)(out)</text>
        <dbReference type="Rhea" id="RHEA:29671"/>
        <dbReference type="ChEBI" id="CHEBI:29108"/>
    </reaction>
</comment>
<evidence type="ECO:0000256" key="9">
    <source>
        <dbReference type="ARBA" id="ARBA00022989"/>
    </source>
</evidence>
<keyword evidence="7" id="KW-0999">Mitochondrion inner membrane</keyword>
<keyword evidence="11" id="KW-0496">Mitochondrion</keyword>
<keyword evidence="13" id="KW-0407">Ion channel</keyword>
<evidence type="ECO:0000313" key="18">
    <source>
        <dbReference type="EMBL" id="CDW85989.1"/>
    </source>
</evidence>
<dbReference type="AlphaFoldDB" id="A0A078AUV6"/>
<evidence type="ECO:0000256" key="10">
    <source>
        <dbReference type="ARBA" id="ARBA00023065"/>
    </source>
</evidence>
<keyword evidence="3" id="KW-0813">Transport</keyword>
<reference evidence="18 19" key="1">
    <citation type="submission" date="2014-06" db="EMBL/GenBank/DDBJ databases">
        <authorList>
            <person name="Swart Estienne"/>
        </authorList>
    </citation>
    <scope>NUCLEOTIDE SEQUENCE [LARGE SCALE GENOMIC DNA]</scope>
    <source>
        <strain evidence="18 19">130c</strain>
    </source>
</reference>
<evidence type="ECO:0000256" key="4">
    <source>
        <dbReference type="ARBA" id="ARBA00022568"/>
    </source>
</evidence>
<dbReference type="PANTHER" id="PTHR13462">
    <property type="entry name" value="CALCIUM UNIPORTER PROTEIN, MITOCHONDRIAL"/>
    <property type="match status" value="1"/>
</dbReference>
<feature type="transmembrane region" description="Helical" evidence="16">
    <location>
        <begin position="264"/>
        <end position="283"/>
    </location>
</feature>
<sequence length="346" mass="40527">MFTSSLTQLYLRRLFNQQLLNQNLKQFSTFPKLRGTSIQISSQKPPKIRIPVNNQIKYDFSLLDDETVAQFEAKVKQETGLKSFKLHTQENEEVPDQKIEELLKRKFQMQVNQNRYDVYPLFETMVDKNVSGDSQKIIDQVFNGKSIPISRRVILYHYFASIIKNLQGTNKALNQQEIEKALQQGLDDYVKSYKSQIYENPLEQLKNAEKELGDLKDKQKQLHLRSYKYASMVLYGAFSMAAAQLGGMGYLIFIKFSWEVMEPVTYMVSAFYATVGALYYLIYKSDFEMASAHELFQDKKYNQLIKSTKFDEQKIEFLESYIKDLRDQLGILQNEGEKFEEEHSKQ</sequence>
<evidence type="ECO:0000256" key="2">
    <source>
        <dbReference type="ARBA" id="ARBA00005653"/>
    </source>
</evidence>
<dbReference type="InterPro" id="IPR039055">
    <property type="entry name" value="MCU_fam"/>
</dbReference>
<keyword evidence="8" id="KW-0106">Calcium</keyword>
<evidence type="ECO:0000256" key="7">
    <source>
        <dbReference type="ARBA" id="ARBA00022792"/>
    </source>
</evidence>
<evidence type="ECO:0000256" key="13">
    <source>
        <dbReference type="ARBA" id="ARBA00023303"/>
    </source>
</evidence>
<feature type="transmembrane region" description="Helical" evidence="16">
    <location>
        <begin position="229"/>
        <end position="252"/>
    </location>
</feature>
<dbReference type="GO" id="GO:0005262">
    <property type="term" value="F:calcium channel activity"/>
    <property type="evidence" value="ECO:0007669"/>
    <property type="project" value="UniProtKB-KW"/>
</dbReference>
<evidence type="ECO:0000256" key="16">
    <source>
        <dbReference type="SAM" id="Phobius"/>
    </source>
</evidence>
<gene>
    <name evidence="18" type="primary">Contig16515.g17580</name>
    <name evidence="18" type="ORF">STYLEM_15080</name>
</gene>
<dbReference type="GO" id="GO:0051560">
    <property type="term" value="P:mitochondrial calcium ion homeostasis"/>
    <property type="evidence" value="ECO:0007669"/>
    <property type="project" value="InterPro"/>
</dbReference>
<organism evidence="18 19">
    <name type="scientific">Stylonychia lemnae</name>
    <name type="common">Ciliate</name>
    <dbReference type="NCBI Taxonomy" id="5949"/>
    <lineage>
        <taxon>Eukaryota</taxon>
        <taxon>Sar</taxon>
        <taxon>Alveolata</taxon>
        <taxon>Ciliophora</taxon>
        <taxon>Intramacronucleata</taxon>
        <taxon>Spirotrichea</taxon>
        <taxon>Stichotrichia</taxon>
        <taxon>Sporadotrichida</taxon>
        <taxon>Oxytrichidae</taxon>
        <taxon>Stylonychinae</taxon>
        <taxon>Stylonychia</taxon>
    </lineage>
</organism>
<keyword evidence="9 16" id="KW-1133">Transmembrane helix</keyword>
<evidence type="ECO:0000256" key="3">
    <source>
        <dbReference type="ARBA" id="ARBA00022448"/>
    </source>
</evidence>
<keyword evidence="10" id="KW-0406">Ion transport</keyword>
<feature type="domain" description="Calcium uniporter protein C-terminal" evidence="17">
    <location>
        <begin position="166"/>
        <end position="314"/>
    </location>
</feature>
<keyword evidence="15" id="KW-0175">Coiled coil</keyword>
<keyword evidence="19" id="KW-1185">Reference proteome</keyword>
<evidence type="ECO:0000256" key="6">
    <source>
        <dbReference type="ARBA" id="ARBA00022692"/>
    </source>
</evidence>
<evidence type="ECO:0000256" key="11">
    <source>
        <dbReference type="ARBA" id="ARBA00023128"/>
    </source>
</evidence>
<evidence type="ECO:0000256" key="12">
    <source>
        <dbReference type="ARBA" id="ARBA00023136"/>
    </source>
</evidence>
<proteinExistence type="inferred from homology"/>
<keyword evidence="4" id="KW-0109">Calcium transport</keyword>
<feature type="coiled-coil region" evidence="15">
    <location>
        <begin position="198"/>
        <end position="225"/>
    </location>
</feature>
<name>A0A078AUV6_STYLE</name>
<evidence type="ECO:0000256" key="8">
    <source>
        <dbReference type="ARBA" id="ARBA00022837"/>
    </source>
</evidence>
<dbReference type="InterPro" id="IPR006769">
    <property type="entry name" value="MCU_C"/>
</dbReference>
<keyword evidence="12 16" id="KW-0472">Membrane</keyword>
<dbReference type="Proteomes" id="UP000039865">
    <property type="component" value="Unassembled WGS sequence"/>
</dbReference>
<keyword evidence="5" id="KW-0107">Calcium channel</keyword>
<dbReference type="GO" id="GO:0036444">
    <property type="term" value="P:calcium import into the mitochondrion"/>
    <property type="evidence" value="ECO:0007669"/>
    <property type="project" value="TreeGrafter"/>
</dbReference>
<accession>A0A078AUV6</accession>
<evidence type="ECO:0000256" key="5">
    <source>
        <dbReference type="ARBA" id="ARBA00022673"/>
    </source>
</evidence>
<dbReference type="InParanoid" id="A0A078AUV6"/>
<evidence type="ECO:0000256" key="15">
    <source>
        <dbReference type="SAM" id="Coils"/>
    </source>
</evidence>
<comment type="subcellular location">
    <subcellularLocation>
        <location evidence="1">Mitochondrion inner membrane</location>
        <topology evidence="1">Multi-pass membrane protein</topology>
    </subcellularLocation>
</comment>
<dbReference type="PANTHER" id="PTHR13462:SF10">
    <property type="entry name" value="CALCIUM UNIPORTER PROTEIN, MITOCHONDRIAL"/>
    <property type="match status" value="1"/>
</dbReference>
<feature type="coiled-coil region" evidence="15">
    <location>
        <begin position="315"/>
        <end position="342"/>
    </location>
</feature>
<dbReference type="OMA" id="SWEVMEP"/>
<evidence type="ECO:0000259" key="17">
    <source>
        <dbReference type="Pfam" id="PF04678"/>
    </source>
</evidence>
<evidence type="ECO:0000313" key="19">
    <source>
        <dbReference type="Proteomes" id="UP000039865"/>
    </source>
</evidence>
<dbReference type="OrthoDB" id="312725at2759"/>
<evidence type="ECO:0000256" key="14">
    <source>
        <dbReference type="ARBA" id="ARBA00036634"/>
    </source>
</evidence>
<evidence type="ECO:0000256" key="1">
    <source>
        <dbReference type="ARBA" id="ARBA00004448"/>
    </source>
</evidence>
<comment type="similarity">
    <text evidence="2">Belongs to the MCU (TC 1.A.77) family.</text>
</comment>
<dbReference type="EMBL" id="CCKQ01014237">
    <property type="protein sequence ID" value="CDW85989.1"/>
    <property type="molecule type" value="Genomic_DNA"/>
</dbReference>
<keyword evidence="6 16" id="KW-0812">Transmembrane</keyword>